<dbReference type="InterPro" id="IPR050116">
    <property type="entry name" value="DNA_polymerase-Y"/>
</dbReference>
<keyword evidence="2 13" id="KW-0515">Mutator protein</keyword>
<keyword evidence="10 13" id="KW-0238">DNA-binding</keyword>
<dbReference type="SUPFAM" id="SSF100879">
    <property type="entry name" value="Lesion bypass DNA polymerase (Y-family), little finger domain"/>
    <property type="match status" value="1"/>
</dbReference>
<dbReference type="EMBL" id="AZDG01000017">
    <property type="protein sequence ID" value="KRK64065.1"/>
    <property type="molecule type" value="Genomic_DNA"/>
</dbReference>
<evidence type="ECO:0000256" key="12">
    <source>
        <dbReference type="ARBA" id="ARBA00049244"/>
    </source>
</evidence>
<dbReference type="RefSeq" id="WP_057766521.1">
    <property type="nucleotide sequence ID" value="NZ_AZDG01000017.1"/>
</dbReference>
<evidence type="ECO:0000256" key="13">
    <source>
        <dbReference type="HAMAP-Rule" id="MF_01113"/>
    </source>
</evidence>
<evidence type="ECO:0000256" key="7">
    <source>
        <dbReference type="ARBA" id="ARBA00022763"/>
    </source>
</evidence>
<proteinExistence type="inferred from homology"/>
<dbReference type="NCBIfam" id="NF002677">
    <property type="entry name" value="PRK02406.1"/>
    <property type="match status" value="1"/>
</dbReference>
<evidence type="ECO:0000313" key="16">
    <source>
        <dbReference type="Proteomes" id="UP000050929"/>
    </source>
</evidence>
<dbReference type="GO" id="GO:0000287">
    <property type="term" value="F:magnesium ion binding"/>
    <property type="evidence" value="ECO:0007669"/>
    <property type="project" value="UniProtKB-UniRule"/>
</dbReference>
<dbReference type="Gene3D" id="3.30.70.270">
    <property type="match status" value="1"/>
</dbReference>
<dbReference type="PROSITE" id="PS50173">
    <property type="entry name" value="UMUC"/>
    <property type="match status" value="1"/>
</dbReference>
<dbReference type="Pfam" id="PF11798">
    <property type="entry name" value="IMS_HHH"/>
    <property type="match status" value="1"/>
</dbReference>
<feature type="binding site" evidence="13">
    <location>
        <position position="33"/>
    </location>
    <ligand>
        <name>Mg(2+)</name>
        <dbReference type="ChEBI" id="CHEBI:18420"/>
    </ligand>
</feature>
<dbReference type="AlphaFoldDB" id="A0A0R1J6J8"/>
<dbReference type="EC" id="2.7.7.7" evidence="13"/>
<dbReference type="CDD" id="cd03586">
    <property type="entry name" value="PolY_Pol_IV_kappa"/>
    <property type="match status" value="1"/>
</dbReference>
<evidence type="ECO:0000259" key="14">
    <source>
        <dbReference type="PROSITE" id="PS50173"/>
    </source>
</evidence>
<name>A0A0R1J6J8_9LACO</name>
<evidence type="ECO:0000256" key="1">
    <source>
        <dbReference type="ARBA" id="ARBA00010945"/>
    </source>
</evidence>
<comment type="function">
    <text evidence="13">Poorly processive, error-prone DNA polymerase involved in untargeted mutagenesis. Copies undamaged DNA at stalled replication forks, which arise in vivo from mismatched or misaligned primer ends. These misaligned primers can be extended by PolIV. Exhibits no 3'-5' exonuclease (proofreading) activity. May be involved in translesional synthesis, in conjunction with the beta clamp from PolIII.</text>
</comment>
<evidence type="ECO:0000256" key="9">
    <source>
        <dbReference type="ARBA" id="ARBA00022932"/>
    </source>
</evidence>
<comment type="catalytic activity">
    <reaction evidence="12 13">
        <text>DNA(n) + a 2'-deoxyribonucleoside 5'-triphosphate = DNA(n+1) + diphosphate</text>
        <dbReference type="Rhea" id="RHEA:22508"/>
        <dbReference type="Rhea" id="RHEA-COMP:17339"/>
        <dbReference type="Rhea" id="RHEA-COMP:17340"/>
        <dbReference type="ChEBI" id="CHEBI:33019"/>
        <dbReference type="ChEBI" id="CHEBI:61560"/>
        <dbReference type="ChEBI" id="CHEBI:173112"/>
        <dbReference type="EC" id="2.7.7.7"/>
    </reaction>
</comment>
<dbReference type="PATRIC" id="fig|1423811.3.peg.744"/>
<dbReference type="InterPro" id="IPR017961">
    <property type="entry name" value="DNA_pol_Y-fam_little_finger"/>
</dbReference>
<dbReference type="SUPFAM" id="SSF56672">
    <property type="entry name" value="DNA/RNA polymerases"/>
    <property type="match status" value="1"/>
</dbReference>
<dbReference type="Pfam" id="PF11799">
    <property type="entry name" value="IMS_C"/>
    <property type="match status" value="1"/>
</dbReference>
<comment type="similarity">
    <text evidence="1 13">Belongs to the DNA polymerase type-Y family.</text>
</comment>
<accession>A0A0R1J6J8</accession>
<dbReference type="Gene3D" id="1.10.150.20">
    <property type="entry name" value="5' to 3' exonuclease, C-terminal subdomain"/>
    <property type="match status" value="1"/>
</dbReference>
<dbReference type="InterPro" id="IPR043502">
    <property type="entry name" value="DNA/RNA_pol_sf"/>
</dbReference>
<gene>
    <name evidence="13" type="primary">dinB</name>
    <name evidence="15" type="ORF">FC72_GL000734</name>
</gene>
<dbReference type="Proteomes" id="UP000050929">
    <property type="component" value="Unassembled WGS sequence"/>
</dbReference>
<keyword evidence="11 13" id="KW-0234">DNA repair</keyword>
<dbReference type="GO" id="GO:0006261">
    <property type="term" value="P:DNA-templated DNA replication"/>
    <property type="evidence" value="ECO:0007669"/>
    <property type="project" value="UniProtKB-UniRule"/>
</dbReference>
<evidence type="ECO:0000256" key="2">
    <source>
        <dbReference type="ARBA" id="ARBA00022457"/>
    </source>
</evidence>
<dbReference type="InterPro" id="IPR001126">
    <property type="entry name" value="UmuC"/>
</dbReference>
<keyword evidence="4 13" id="KW-0548">Nucleotidyltransferase</keyword>
<evidence type="ECO:0000256" key="10">
    <source>
        <dbReference type="ARBA" id="ARBA00023125"/>
    </source>
</evidence>
<dbReference type="GO" id="GO:0009432">
    <property type="term" value="P:SOS response"/>
    <property type="evidence" value="ECO:0007669"/>
    <property type="project" value="TreeGrafter"/>
</dbReference>
<keyword evidence="16" id="KW-1185">Reference proteome</keyword>
<feature type="domain" description="UmuC" evidence="14">
    <location>
        <begin position="29"/>
        <end position="215"/>
    </location>
</feature>
<protein>
    <recommendedName>
        <fullName evidence="13">DNA polymerase IV</fullName>
        <shortName evidence="13">Pol IV</shortName>
        <ecNumber evidence="13">2.7.7.7</ecNumber>
    </recommendedName>
</protein>
<dbReference type="InterPro" id="IPR036775">
    <property type="entry name" value="DNA_pol_Y-fam_lit_finger_sf"/>
</dbReference>
<feature type="site" description="Substrate discrimination" evidence="13">
    <location>
        <position position="38"/>
    </location>
</feature>
<reference evidence="15 16" key="1">
    <citation type="journal article" date="2015" name="Genome Announc.">
        <title>Expanding the biotechnology potential of lactobacilli through comparative genomics of 213 strains and associated genera.</title>
        <authorList>
            <person name="Sun Z."/>
            <person name="Harris H.M."/>
            <person name="McCann A."/>
            <person name="Guo C."/>
            <person name="Argimon S."/>
            <person name="Zhang W."/>
            <person name="Yang X."/>
            <person name="Jeffery I.B."/>
            <person name="Cooney J.C."/>
            <person name="Kagawa T.F."/>
            <person name="Liu W."/>
            <person name="Song Y."/>
            <person name="Salvetti E."/>
            <person name="Wrobel A."/>
            <person name="Rasinkangas P."/>
            <person name="Parkhill J."/>
            <person name="Rea M.C."/>
            <person name="O'Sullivan O."/>
            <person name="Ritari J."/>
            <person name="Douillard F.P."/>
            <person name="Paul Ross R."/>
            <person name="Yang R."/>
            <person name="Briner A.E."/>
            <person name="Felis G.E."/>
            <person name="de Vos W.M."/>
            <person name="Barrangou R."/>
            <person name="Klaenhammer T.R."/>
            <person name="Caufield P.W."/>
            <person name="Cui Y."/>
            <person name="Zhang H."/>
            <person name="O'Toole P.W."/>
        </authorList>
    </citation>
    <scope>NUCLEOTIDE SEQUENCE [LARGE SCALE GENOMIC DNA]</scope>
    <source>
        <strain evidence="15 16">DSM 20183</strain>
    </source>
</reference>
<dbReference type="PANTHER" id="PTHR11076">
    <property type="entry name" value="DNA REPAIR POLYMERASE UMUC / TRANSFERASE FAMILY MEMBER"/>
    <property type="match status" value="1"/>
</dbReference>
<keyword evidence="6 13" id="KW-0479">Metal-binding</keyword>
<dbReference type="InterPro" id="IPR043128">
    <property type="entry name" value="Rev_trsase/Diguanyl_cyclase"/>
</dbReference>
<keyword evidence="9 13" id="KW-0239">DNA-directed DNA polymerase</keyword>
<evidence type="ECO:0000313" key="15">
    <source>
        <dbReference type="EMBL" id="KRK64065.1"/>
    </source>
</evidence>
<keyword evidence="8 13" id="KW-0460">Magnesium</keyword>
<evidence type="ECO:0000256" key="11">
    <source>
        <dbReference type="ARBA" id="ARBA00023204"/>
    </source>
</evidence>
<evidence type="ECO:0000256" key="6">
    <source>
        <dbReference type="ARBA" id="ARBA00022723"/>
    </source>
</evidence>
<keyword evidence="13" id="KW-0963">Cytoplasm</keyword>
<sequence>MVILGSGIKAVFVIGFLKIPIRIEESRKIIHVDMDAFFASVEEREHPYYKKKCLIVAQDPRKNHHHGVVTTANYNARKYGVHSAMPAQQAVELIPREKLVIAPPNFELYRKVSNYIHGIFADVTDVYQSVALDEAYLDVTKNKLDENNTVKIANYIQQRIIKETRLTCSVGISYNKFLAKMASDYRKPFGRTIILGEYAEDFLKPIPIEKFNGIGKAMQKKLHDMDVYTGEDLQNLDQDIFLKTFGKLGYVMFRRVHGIDDSPVNNHRLRKSIGRERTYNMNLVLDKQVEQELHFLADLVSKDLKKQRQHGKTIVLKLRNSEFETITKRMSFQDYVQNSDEIYRVAKGIYDKLKVSDQKIRLLGITVTNLDPLSYQEVSLKLFKDGGTNE</sequence>
<comment type="subcellular location">
    <subcellularLocation>
        <location evidence="13">Cytoplasm</location>
    </subcellularLocation>
</comment>
<feature type="binding site" evidence="13">
    <location>
        <position position="133"/>
    </location>
    <ligand>
        <name>Mg(2+)</name>
        <dbReference type="ChEBI" id="CHEBI:18420"/>
    </ligand>
</feature>
<comment type="cofactor">
    <cofactor evidence="13">
        <name>Mg(2+)</name>
        <dbReference type="ChEBI" id="CHEBI:18420"/>
    </cofactor>
    <text evidence="13">Binds 2 magnesium ions per subunit.</text>
</comment>
<comment type="caution">
    <text evidence="15">The sequence shown here is derived from an EMBL/GenBank/DDBJ whole genome shotgun (WGS) entry which is preliminary data.</text>
</comment>
<evidence type="ECO:0000256" key="8">
    <source>
        <dbReference type="ARBA" id="ARBA00022842"/>
    </source>
</evidence>
<keyword evidence="5 13" id="KW-0235">DNA replication</keyword>
<dbReference type="GO" id="GO:0006281">
    <property type="term" value="P:DNA repair"/>
    <property type="evidence" value="ECO:0007669"/>
    <property type="project" value="UniProtKB-UniRule"/>
</dbReference>
<evidence type="ECO:0000256" key="5">
    <source>
        <dbReference type="ARBA" id="ARBA00022705"/>
    </source>
</evidence>
<dbReference type="GO" id="GO:0005829">
    <property type="term" value="C:cytosol"/>
    <property type="evidence" value="ECO:0007669"/>
    <property type="project" value="TreeGrafter"/>
</dbReference>
<dbReference type="Pfam" id="PF00817">
    <property type="entry name" value="IMS"/>
    <property type="match status" value="1"/>
</dbReference>
<evidence type="ECO:0000256" key="4">
    <source>
        <dbReference type="ARBA" id="ARBA00022695"/>
    </source>
</evidence>
<evidence type="ECO:0000256" key="3">
    <source>
        <dbReference type="ARBA" id="ARBA00022679"/>
    </source>
</evidence>
<dbReference type="PANTHER" id="PTHR11076:SF33">
    <property type="entry name" value="DNA POLYMERASE KAPPA"/>
    <property type="match status" value="1"/>
</dbReference>
<organism evidence="15 16">
    <name type="scientific">Companilactobacillus tucceti DSM 20183</name>
    <dbReference type="NCBI Taxonomy" id="1423811"/>
    <lineage>
        <taxon>Bacteria</taxon>
        <taxon>Bacillati</taxon>
        <taxon>Bacillota</taxon>
        <taxon>Bacilli</taxon>
        <taxon>Lactobacillales</taxon>
        <taxon>Lactobacillaceae</taxon>
        <taxon>Companilactobacillus</taxon>
    </lineage>
</organism>
<dbReference type="GO" id="GO:0003887">
    <property type="term" value="F:DNA-directed DNA polymerase activity"/>
    <property type="evidence" value="ECO:0007669"/>
    <property type="project" value="UniProtKB-UniRule"/>
</dbReference>
<dbReference type="Gene3D" id="3.30.1490.100">
    <property type="entry name" value="DNA polymerase, Y-family, little finger domain"/>
    <property type="match status" value="1"/>
</dbReference>
<dbReference type="FunFam" id="3.30.1490.100:FF:000004">
    <property type="entry name" value="DNA polymerase IV"/>
    <property type="match status" value="1"/>
</dbReference>
<dbReference type="InterPro" id="IPR022880">
    <property type="entry name" value="DNApol_IV"/>
</dbReference>
<keyword evidence="3 13" id="KW-0808">Transferase</keyword>
<feature type="active site" evidence="13">
    <location>
        <position position="134"/>
    </location>
</feature>
<dbReference type="HAMAP" id="MF_01113">
    <property type="entry name" value="DNApol_IV"/>
    <property type="match status" value="1"/>
</dbReference>
<dbReference type="GO" id="GO:0042276">
    <property type="term" value="P:error-prone translesion synthesis"/>
    <property type="evidence" value="ECO:0007669"/>
    <property type="project" value="TreeGrafter"/>
</dbReference>
<dbReference type="GO" id="GO:0003684">
    <property type="term" value="F:damaged DNA binding"/>
    <property type="evidence" value="ECO:0007669"/>
    <property type="project" value="InterPro"/>
</dbReference>
<dbReference type="InterPro" id="IPR024728">
    <property type="entry name" value="PolY_HhH_motif"/>
</dbReference>
<dbReference type="STRING" id="1423811.FC72_GL000734"/>
<dbReference type="Gene3D" id="3.40.1170.60">
    <property type="match status" value="1"/>
</dbReference>
<keyword evidence="7 13" id="KW-0227">DNA damage</keyword>
<comment type="subunit">
    <text evidence="13">Monomer.</text>
</comment>